<dbReference type="Proteomes" id="UP000032564">
    <property type="component" value="Unassembled WGS sequence"/>
</dbReference>
<reference evidence="4 5" key="1">
    <citation type="submission" date="2014-12" db="EMBL/GenBank/DDBJ databases">
        <authorList>
            <person name="Kuzmanovic N."/>
            <person name="Pulawska J."/>
            <person name="Obradovic A."/>
        </authorList>
    </citation>
    <scope>NUCLEOTIDE SEQUENCE [LARGE SCALE GENOMIC DNA]</scope>
    <source>
        <strain evidence="4 5">KFB 330</strain>
    </source>
</reference>
<dbReference type="Gene3D" id="1.10.357.10">
    <property type="entry name" value="Tetracycline Repressor, domain 2"/>
    <property type="match status" value="1"/>
</dbReference>
<dbReference type="Pfam" id="PF00440">
    <property type="entry name" value="TetR_N"/>
    <property type="match status" value="1"/>
</dbReference>
<gene>
    <name evidence="4" type="ORF">RP75_23950</name>
</gene>
<dbReference type="InterPro" id="IPR001647">
    <property type="entry name" value="HTH_TetR"/>
</dbReference>
<evidence type="ECO:0000259" key="3">
    <source>
        <dbReference type="PROSITE" id="PS50977"/>
    </source>
</evidence>
<evidence type="ECO:0000313" key="5">
    <source>
        <dbReference type="Proteomes" id="UP000032564"/>
    </source>
</evidence>
<dbReference type="InterPro" id="IPR009057">
    <property type="entry name" value="Homeodomain-like_sf"/>
</dbReference>
<feature type="DNA-binding region" description="H-T-H motif" evidence="2">
    <location>
        <begin position="19"/>
        <end position="38"/>
    </location>
</feature>
<dbReference type="EMBL" id="JWIT01000025">
    <property type="protein sequence ID" value="KJF70901.1"/>
    <property type="molecule type" value="Genomic_DNA"/>
</dbReference>
<evidence type="ECO:0000256" key="1">
    <source>
        <dbReference type="ARBA" id="ARBA00023125"/>
    </source>
</evidence>
<name>A0ABR5D1G3_9HYPH</name>
<sequence length="191" mass="22064">MILEAVFKLLASEGYGSISMRRVASAVNLKPSSIYSHFQNGRNEIISEALRWSYHGWGVEFLATSEKAENANDLWDALITVYVRRQLSISSHDVWDMLWAMDQISEFLPDDCRNEMRVWLSMIHELMRAIIVEMGFEFSEPSLRLVISVLDSATSWCGWSRKPEDLPYHINTAKKITRMILQREDLFDAAT</sequence>
<organism evidence="4 5">
    <name type="scientific">Agrobacterium arsenijevicii</name>
    <dbReference type="NCBI Taxonomy" id="1585697"/>
    <lineage>
        <taxon>Bacteria</taxon>
        <taxon>Pseudomonadati</taxon>
        <taxon>Pseudomonadota</taxon>
        <taxon>Alphaproteobacteria</taxon>
        <taxon>Hyphomicrobiales</taxon>
        <taxon>Rhizobiaceae</taxon>
        <taxon>Rhizobium/Agrobacterium group</taxon>
        <taxon>Agrobacterium</taxon>
    </lineage>
</organism>
<accession>A0ABR5D1G3</accession>
<comment type="caution">
    <text evidence="4">The sequence shown here is derived from an EMBL/GenBank/DDBJ whole genome shotgun (WGS) entry which is preliminary data.</text>
</comment>
<feature type="domain" description="HTH tetR-type" evidence="3">
    <location>
        <begin position="1"/>
        <end position="56"/>
    </location>
</feature>
<evidence type="ECO:0000256" key="2">
    <source>
        <dbReference type="PROSITE-ProRule" id="PRU00335"/>
    </source>
</evidence>
<keyword evidence="1 2" id="KW-0238">DNA-binding</keyword>
<keyword evidence="5" id="KW-1185">Reference proteome</keyword>
<proteinExistence type="predicted"/>
<evidence type="ECO:0000313" key="4">
    <source>
        <dbReference type="EMBL" id="KJF70901.1"/>
    </source>
</evidence>
<dbReference type="SUPFAM" id="SSF46689">
    <property type="entry name" value="Homeodomain-like"/>
    <property type="match status" value="1"/>
</dbReference>
<protein>
    <recommendedName>
        <fullName evidence="3">HTH tetR-type domain-containing protein</fullName>
    </recommendedName>
</protein>
<dbReference type="PROSITE" id="PS50977">
    <property type="entry name" value="HTH_TETR_2"/>
    <property type="match status" value="1"/>
</dbReference>